<protein>
    <submittedName>
        <fullName evidence="1">Uncharacterized protein</fullName>
    </submittedName>
</protein>
<feature type="non-terminal residue" evidence="1">
    <location>
        <position position="1"/>
    </location>
</feature>
<organism evidence="1 2">
    <name type="scientific">Rangifer tarandus platyrhynchus</name>
    <name type="common">Svalbard reindeer</name>
    <dbReference type="NCBI Taxonomy" id="3082113"/>
    <lineage>
        <taxon>Eukaryota</taxon>
        <taxon>Metazoa</taxon>
        <taxon>Chordata</taxon>
        <taxon>Craniata</taxon>
        <taxon>Vertebrata</taxon>
        <taxon>Euteleostomi</taxon>
        <taxon>Mammalia</taxon>
        <taxon>Eutheria</taxon>
        <taxon>Laurasiatheria</taxon>
        <taxon>Artiodactyla</taxon>
        <taxon>Ruminantia</taxon>
        <taxon>Pecora</taxon>
        <taxon>Cervidae</taxon>
        <taxon>Odocoileinae</taxon>
        <taxon>Rangifer</taxon>
    </lineage>
</organism>
<accession>A0AC59YNX9</accession>
<proteinExistence type="predicted"/>
<dbReference type="EMBL" id="OX596103">
    <property type="protein sequence ID" value="CAM9848368.1"/>
    <property type="molecule type" value="Genomic_DNA"/>
</dbReference>
<dbReference type="Proteomes" id="UP001162501">
    <property type="component" value="Chromosome 19"/>
</dbReference>
<sequence>PCCLLILLNMALYHIHTSSYLVHDSSRLAGLHSGQYGSSEITLDVCMNSLPRIVVKHPTSPMPGELIQKTTAESLCKAASQHYCPCLLSNWKVPSLFTFNLEAQTSLSFTTQ</sequence>
<evidence type="ECO:0000313" key="1">
    <source>
        <dbReference type="EMBL" id="CAM9848368.1"/>
    </source>
</evidence>
<gene>
    <name evidence="1" type="ORF">MRATA1EN22A_LOCUS8310</name>
</gene>
<reference evidence="1" key="1">
    <citation type="submission" date="2023-05" db="EMBL/GenBank/DDBJ databases">
        <authorList>
            <consortium name="ELIXIR-Norway"/>
        </authorList>
    </citation>
    <scope>NUCLEOTIDE SEQUENCE</scope>
</reference>
<evidence type="ECO:0000313" key="2">
    <source>
        <dbReference type="Proteomes" id="UP001162501"/>
    </source>
</evidence>
<reference evidence="1" key="2">
    <citation type="submission" date="2025-03" db="EMBL/GenBank/DDBJ databases">
        <authorList>
            <consortium name="ELIXIR-Norway"/>
            <consortium name="Elixir Norway"/>
        </authorList>
    </citation>
    <scope>NUCLEOTIDE SEQUENCE</scope>
</reference>
<name>A0AC59YNX9_RANTA</name>